<organism evidence="1 2">
    <name type="scientific">Ralstonia pickettii</name>
    <name type="common">Burkholderia pickettii</name>
    <dbReference type="NCBI Taxonomy" id="329"/>
    <lineage>
        <taxon>Bacteria</taxon>
        <taxon>Pseudomonadati</taxon>
        <taxon>Pseudomonadota</taxon>
        <taxon>Betaproteobacteria</taxon>
        <taxon>Burkholderiales</taxon>
        <taxon>Burkholderiaceae</taxon>
        <taxon>Ralstonia</taxon>
    </lineage>
</organism>
<dbReference type="AlphaFoldDB" id="A0A2N4TTS2"/>
<dbReference type="Proteomes" id="UP000234456">
    <property type="component" value="Unassembled WGS sequence"/>
</dbReference>
<proteinExistence type="predicted"/>
<dbReference type="OrthoDB" id="9796999at2"/>
<accession>A0A2N4TTS2</accession>
<sequence>MHNPTLTFPSQQAWEAWLEANGETAAGVWLRIAKRSAEDATVSYAEAVESALCYGWIDGQKQAENEHYWLQRFTPRTAKSIWSKINTAKAETLIAAGRMRPAGLRAVDLAKQDGRWEAAYSSPSASTVPDDLQQALDANPKAKRFFATLNGQNRYAILFRIQNVKKAETRAKKIAQFVDMLNKGETLHP</sequence>
<evidence type="ECO:0000313" key="2">
    <source>
        <dbReference type="Proteomes" id="UP000234456"/>
    </source>
</evidence>
<dbReference type="EMBL" id="PKQE01000002">
    <property type="protein sequence ID" value="PLC43029.1"/>
    <property type="molecule type" value="Genomic_DNA"/>
</dbReference>
<evidence type="ECO:0000313" key="1">
    <source>
        <dbReference type="EMBL" id="PLC43029.1"/>
    </source>
</evidence>
<dbReference type="Pfam" id="PF13376">
    <property type="entry name" value="OmdA"/>
    <property type="match status" value="1"/>
</dbReference>
<name>A0A2N4TTS2_RALPI</name>
<dbReference type="RefSeq" id="WP_102066048.1">
    <property type="nucleotide sequence ID" value="NZ_PKQE01000002.1"/>
</dbReference>
<comment type="caution">
    <text evidence="1">The sequence shown here is derived from an EMBL/GenBank/DDBJ whole genome shotgun (WGS) entry which is preliminary data.</text>
</comment>
<reference evidence="1 2" key="1">
    <citation type="submission" date="2017-12" db="EMBL/GenBank/DDBJ databases">
        <title>Draft genome sequence of Ralstonia pickettii 52.</title>
        <authorList>
            <person name="Zheng B."/>
        </authorList>
    </citation>
    <scope>NUCLEOTIDE SEQUENCE [LARGE SCALE GENOMIC DNA]</scope>
    <source>
        <strain evidence="1 2">52</strain>
    </source>
</reference>
<gene>
    <name evidence="1" type="ORF">C0Q88_14055</name>
</gene>
<protein>
    <submittedName>
        <fullName evidence="1">Bacteriocin-protection protein</fullName>
    </submittedName>
</protein>